<sequence length="67" mass="7342">MKGEQVSARKQVAPSKGENVVSLDSEEMQANTIARRLMREYFDAPPRARAVFDDLYAEVASGRAVAG</sequence>
<name>A0A849IM90_9HYPH</name>
<evidence type="ECO:0000313" key="2">
    <source>
        <dbReference type="EMBL" id="NNM75063.1"/>
    </source>
</evidence>
<dbReference type="AlphaFoldDB" id="A0A849IM90"/>
<evidence type="ECO:0000256" key="1">
    <source>
        <dbReference type="SAM" id="MobiDB-lite"/>
    </source>
</evidence>
<dbReference type="RefSeq" id="WP_171220565.1">
    <property type="nucleotide sequence ID" value="NZ_JABEPP010000007.1"/>
</dbReference>
<comment type="caution">
    <text evidence="2">The sequence shown here is derived from an EMBL/GenBank/DDBJ whole genome shotgun (WGS) entry which is preliminary data.</text>
</comment>
<protein>
    <submittedName>
        <fullName evidence="2">Uncharacterized protein</fullName>
    </submittedName>
</protein>
<dbReference type="Proteomes" id="UP000564885">
    <property type="component" value="Unassembled WGS sequence"/>
</dbReference>
<gene>
    <name evidence="2" type="ORF">HJG44_22130</name>
</gene>
<evidence type="ECO:0000313" key="3">
    <source>
        <dbReference type="Proteomes" id="UP000564885"/>
    </source>
</evidence>
<keyword evidence="3" id="KW-1185">Reference proteome</keyword>
<organism evidence="2 3">
    <name type="scientific">Enterovirga aerilata</name>
    <dbReference type="NCBI Taxonomy" id="2730920"/>
    <lineage>
        <taxon>Bacteria</taxon>
        <taxon>Pseudomonadati</taxon>
        <taxon>Pseudomonadota</taxon>
        <taxon>Alphaproteobacteria</taxon>
        <taxon>Hyphomicrobiales</taxon>
        <taxon>Methylobacteriaceae</taxon>
        <taxon>Enterovirga</taxon>
    </lineage>
</organism>
<feature type="region of interest" description="Disordered" evidence="1">
    <location>
        <begin position="1"/>
        <end position="24"/>
    </location>
</feature>
<accession>A0A849IM90</accession>
<reference evidence="2 3" key="1">
    <citation type="submission" date="2020-04" db="EMBL/GenBank/DDBJ databases">
        <title>Enterovirga sp. isolate from soil.</title>
        <authorList>
            <person name="Chea S."/>
            <person name="Kim D.-U."/>
        </authorList>
    </citation>
    <scope>NUCLEOTIDE SEQUENCE [LARGE SCALE GENOMIC DNA]</scope>
    <source>
        <strain evidence="2 3">DB1703</strain>
    </source>
</reference>
<proteinExistence type="predicted"/>
<dbReference type="EMBL" id="JABEPP010000007">
    <property type="protein sequence ID" value="NNM75063.1"/>
    <property type="molecule type" value="Genomic_DNA"/>
</dbReference>